<protein>
    <submittedName>
        <fullName evidence="1">Uncharacterized protein</fullName>
    </submittedName>
</protein>
<evidence type="ECO:0000313" key="1">
    <source>
        <dbReference type="EMBL" id="KAL2749288.1"/>
    </source>
</evidence>
<dbReference type="AlphaFoldDB" id="A0ABD2CVW7"/>
<proteinExistence type="predicted"/>
<accession>A0ABD2CVW7</accession>
<keyword evidence="2" id="KW-1185">Reference proteome</keyword>
<evidence type="ECO:0000313" key="2">
    <source>
        <dbReference type="Proteomes" id="UP001607303"/>
    </source>
</evidence>
<name>A0ABD2CVW7_VESMC</name>
<feature type="non-terminal residue" evidence="1">
    <location>
        <position position="1"/>
    </location>
</feature>
<dbReference type="Proteomes" id="UP001607303">
    <property type="component" value="Unassembled WGS sequence"/>
</dbReference>
<organism evidence="1 2">
    <name type="scientific">Vespula maculifrons</name>
    <name type="common">Eastern yellow jacket</name>
    <name type="synonym">Wasp</name>
    <dbReference type="NCBI Taxonomy" id="7453"/>
    <lineage>
        <taxon>Eukaryota</taxon>
        <taxon>Metazoa</taxon>
        <taxon>Ecdysozoa</taxon>
        <taxon>Arthropoda</taxon>
        <taxon>Hexapoda</taxon>
        <taxon>Insecta</taxon>
        <taxon>Pterygota</taxon>
        <taxon>Neoptera</taxon>
        <taxon>Endopterygota</taxon>
        <taxon>Hymenoptera</taxon>
        <taxon>Apocrita</taxon>
        <taxon>Aculeata</taxon>
        <taxon>Vespoidea</taxon>
        <taxon>Vespidae</taxon>
        <taxon>Vespinae</taxon>
        <taxon>Vespula</taxon>
    </lineage>
</organism>
<reference evidence="1 2" key="1">
    <citation type="journal article" date="2024" name="Ann. Entomol. Soc. Am.">
        <title>Genomic analyses of the southern and eastern yellowjacket wasps (Hymenoptera: Vespidae) reveal evolutionary signatures of social life.</title>
        <authorList>
            <person name="Catto M.A."/>
            <person name="Caine P.B."/>
            <person name="Orr S.E."/>
            <person name="Hunt B.G."/>
            <person name="Goodisman M.A.D."/>
        </authorList>
    </citation>
    <scope>NUCLEOTIDE SEQUENCE [LARGE SCALE GENOMIC DNA]</scope>
    <source>
        <strain evidence="1">232</strain>
        <tissue evidence="1">Head and thorax</tissue>
    </source>
</reference>
<dbReference type="EMBL" id="JAYRBN010000027">
    <property type="protein sequence ID" value="KAL2749288.1"/>
    <property type="molecule type" value="Genomic_DNA"/>
</dbReference>
<gene>
    <name evidence="1" type="ORF">V1477_002228</name>
</gene>
<comment type="caution">
    <text evidence="1">The sequence shown here is derived from an EMBL/GenBank/DDBJ whole genome shotgun (WGS) entry which is preliminary data.</text>
</comment>
<sequence length="259" mass="31036">HFLPTFPKNHSRYISSLDLTTLFESIHLTFKHYLLYIFGDEFIQHPEYTPTGQIKRNIMSKRFRRCIYTTDTSRAIICSTEKTVFVDLQGFKIQNNLFVLKEFAICDMTDNLVANYVFLPPFHKDQLSRNDEIGVRWLTDNHHGLEWNDGFVNYNLRYKIFEQHLICASSVLNIYMKGTEKIQWLYDFLSKKHSRLLLEKRIKILNMEDEIQYQISTELDNNEYPKCFLHRNKKFCALKIVQILKKKLIDYQDENITKK</sequence>